<dbReference type="Pfam" id="PF20434">
    <property type="entry name" value="BD-FAE"/>
    <property type="match status" value="1"/>
</dbReference>
<dbReference type="InterPro" id="IPR049492">
    <property type="entry name" value="BD-FAE-like_dom"/>
</dbReference>
<dbReference type="GO" id="GO:0004061">
    <property type="term" value="F:arylformamidase activity"/>
    <property type="evidence" value="ECO:0007669"/>
    <property type="project" value="TreeGrafter"/>
</dbReference>
<dbReference type="PANTHER" id="PTHR48081">
    <property type="entry name" value="AB HYDROLASE SUPERFAMILY PROTEIN C4A8.06C"/>
    <property type="match status" value="1"/>
</dbReference>
<dbReference type="Proteomes" id="UP000824145">
    <property type="component" value="Unassembled WGS sequence"/>
</dbReference>
<keyword evidence="1 3" id="KW-0378">Hydrolase</keyword>
<dbReference type="EMBL" id="DVNJ01000032">
    <property type="protein sequence ID" value="HIU63337.1"/>
    <property type="molecule type" value="Genomic_DNA"/>
</dbReference>
<organism evidence="3 4">
    <name type="scientific">Candidatus Caccalectryoclostridium excrementigallinarum</name>
    <dbReference type="NCBI Taxonomy" id="2840710"/>
    <lineage>
        <taxon>Bacteria</taxon>
        <taxon>Bacillati</taxon>
        <taxon>Bacillota</taxon>
        <taxon>Clostridia</taxon>
        <taxon>Christensenellales</taxon>
        <taxon>Christensenellaceae</taxon>
        <taxon>Christensenellaceae incertae sedis</taxon>
        <taxon>Candidatus Caccalectryoclostridium</taxon>
    </lineage>
</organism>
<dbReference type="InterPro" id="IPR050300">
    <property type="entry name" value="GDXG_lipolytic_enzyme"/>
</dbReference>
<reference evidence="3" key="2">
    <citation type="journal article" date="2021" name="PeerJ">
        <title>Extensive microbial diversity within the chicken gut microbiome revealed by metagenomics and culture.</title>
        <authorList>
            <person name="Gilroy R."/>
            <person name="Ravi A."/>
            <person name="Getino M."/>
            <person name="Pursley I."/>
            <person name="Horton D.L."/>
            <person name="Alikhan N.F."/>
            <person name="Baker D."/>
            <person name="Gharbi K."/>
            <person name="Hall N."/>
            <person name="Watson M."/>
            <person name="Adriaenssens E.M."/>
            <person name="Foster-Nyarko E."/>
            <person name="Jarju S."/>
            <person name="Secka A."/>
            <person name="Antonio M."/>
            <person name="Oren A."/>
            <person name="Chaudhuri R.R."/>
            <person name="La Ragione R."/>
            <person name="Hildebrand F."/>
            <person name="Pallen M.J."/>
        </authorList>
    </citation>
    <scope>NUCLEOTIDE SEQUENCE</scope>
    <source>
        <strain evidence="3">9366</strain>
    </source>
</reference>
<dbReference type="Gene3D" id="3.40.50.1820">
    <property type="entry name" value="alpha/beta hydrolase"/>
    <property type="match status" value="1"/>
</dbReference>
<reference evidence="3" key="1">
    <citation type="submission" date="2020-10" db="EMBL/GenBank/DDBJ databases">
        <authorList>
            <person name="Gilroy R."/>
        </authorList>
    </citation>
    <scope>NUCLEOTIDE SEQUENCE</scope>
    <source>
        <strain evidence="3">9366</strain>
    </source>
</reference>
<feature type="domain" description="BD-FAE-like" evidence="2">
    <location>
        <begin position="49"/>
        <end position="249"/>
    </location>
</feature>
<dbReference type="SUPFAM" id="SSF53474">
    <property type="entry name" value="alpha/beta-Hydrolases"/>
    <property type="match status" value="1"/>
</dbReference>
<comment type="caution">
    <text evidence="3">The sequence shown here is derived from an EMBL/GenBank/DDBJ whole genome shotgun (WGS) entry which is preliminary data.</text>
</comment>
<evidence type="ECO:0000259" key="2">
    <source>
        <dbReference type="Pfam" id="PF20434"/>
    </source>
</evidence>
<dbReference type="InterPro" id="IPR029058">
    <property type="entry name" value="AB_hydrolase_fold"/>
</dbReference>
<proteinExistence type="predicted"/>
<accession>A0A9D1SKV6</accession>
<dbReference type="PANTHER" id="PTHR48081:SF33">
    <property type="entry name" value="KYNURENINE FORMAMIDASE"/>
    <property type="match status" value="1"/>
</dbReference>
<evidence type="ECO:0000313" key="4">
    <source>
        <dbReference type="Proteomes" id="UP000824145"/>
    </source>
</evidence>
<evidence type="ECO:0000313" key="3">
    <source>
        <dbReference type="EMBL" id="HIU63337.1"/>
    </source>
</evidence>
<protein>
    <submittedName>
        <fullName evidence="3">Alpha/beta hydrolase</fullName>
    </submittedName>
</protein>
<gene>
    <name evidence="3" type="ORF">IAB07_06190</name>
</gene>
<dbReference type="AlphaFoldDB" id="A0A9D1SKV6"/>
<name>A0A9D1SKV6_9FIRM</name>
<sequence>MNFGEFVARKMERSMAKHDQKFKSTQPLPEGVTVKSFDYLDDGHEMHKLNFYRPAGVEGTLPLIVDVHGGAWIYGDKELNKNYCMHLAAKGYCVAGMSYRLVPEVTLGEQVKDVFAALNFIAGKAREWGAEKKDVMLTGDSAGGHLSSLALCICLDKELSELYGVTPPPLEFCCLVMSHPVCEVHSILRGKDLQPLKGMRAFQSMFDKLMFGSDPKNAKLFKKAAFSQYSENVVLPPVMIIGCERDVYLRHSLFLSRLLKQKSEEGKCARFVFDFTGKKEEKDKLCHVYDIAYPDLPDSQRAADAALAFFRDSRA</sequence>
<evidence type="ECO:0000256" key="1">
    <source>
        <dbReference type="ARBA" id="ARBA00022801"/>
    </source>
</evidence>